<dbReference type="Pfam" id="PF10551">
    <property type="entry name" value="MULE"/>
    <property type="match status" value="1"/>
</dbReference>
<evidence type="ECO:0000259" key="1">
    <source>
        <dbReference type="Pfam" id="PF10551"/>
    </source>
</evidence>
<dbReference type="PANTHER" id="PTHR31973">
    <property type="entry name" value="POLYPROTEIN, PUTATIVE-RELATED"/>
    <property type="match status" value="1"/>
</dbReference>
<dbReference type="AlphaFoldDB" id="A0ABD2S5G1"/>
<feature type="domain" description="MULE transposase" evidence="1">
    <location>
        <begin position="49"/>
        <end position="134"/>
    </location>
</feature>
<evidence type="ECO:0000313" key="3">
    <source>
        <dbReference type="Proteomes" id="UP001627284"/>
    </source>
</evidence>
<feature type="non-terminal residue" evidence="2">
    <location>
        <position position="1"/>
    </location>
</feature>
<reference evidence="2 3" key="1">
    <citation type="submission" date="2024-05" db="EMBL/GenBank/DDBJ databases">
        <title>De novo assembly of an allotetraploid wild potato.</title>
        <authorList>
            <person name="Hosaka A.J."/>
        </authorList>
    </citation>
    <scope>NUCLEOTIDE SEQUENCE [LARGE SCALE GENOMIC DNA]</scope>
    <source>
        <tissue evidence="2">Young leaves</tissue>
    </source>
</reference>
<comment type="caution">
    <text evidence="2">The sequence shown here is derived from an EMBL/GenBank/DDBJ whole genome shotgun (WGS) entry which is preliminary data.</text>
</comment>
<protein>
    <recommendedName>
        <fullName evidence="1">MULE transposase domain-containing protein</fullName>
    </recommendedName>
</protein>
<organism evidence="2 3">
    <name type="scientific">Solanum stoloniferum</name>
    <dbReference type="NCBI Taxonomy" id="62892"/>
    <lineage>
        <taxon>Eukaryota</taxon>
        <taxon>Viridiplantae</taxon>
        <taxon>Streptophyta</taxon>
        <taxon>Embryophyta</taxon>
        <taxon>Tracheophyta</taxon>
        <taxon>Spermatophyta</taxon>
        <taxon>Magnoliopsida</taxon>
        <taxon>eudicotyledons</taxon>
        <taxon>Gunneridae</taxon>
        <taxon>Pentapetalae</taxon>
        <taxon>asterids</taxon>
        <taxon>lamiids</taxon>
        <taxon>Solanales</taxon>
        <taxon>Solanaceae</taxon>
        <taxon>Solanoideae</taxon>
        <taxon>Solaneae</taxon>
        <taxon>Solanum</taxon>
    </lineage>
</organism>
<name>A0ABD2S5G1_9SOLN</name>
<evidence type="ECO:0000313" key="2">
    <source>
        <dbReference type="EMBL" id="KAL3339279.1"/>
    </source>
</evidence>
<dbReference type="Proteomes" id="UP001627284">
    <property type="component" value="Unassembled WGS sequence"/>
</dbReference>
<dbReference type="EMBL" id="JBJKTR010000016">
    <property type="protein sequence ID" value="KAL3339279.1"/>
    <property type="molecule type" value="Genomic_DNA"/>
</dbReference>
<dbReference type="PANTHER" id="PTHR31973:SF187">
    <property type="entry name" value="MUTATOR TRANSPOSASE MUDRA PROTEIN"/>
    <property type="match status" value="1"/>
</dbReference>
<dbReference type="InterPro" id="IPR018289">
    <property type="entry name" value="MULE_transposase_dom"/>
</dbReference>
<accession>A0ABD2S5G1</accession>
<gene>
    <name evidence="2" type="ORF">AABB24_028086</name>
</gene>
<keyword evidence="3" id="KW-1185">Reference proteome</keyword>
<sequence length="184" mass="21475">LQISTNKFSQELNPLLFKLPLYQSCSIFLHSSSQEPAIFPAKASKLGPYGGVLLSEVALDANNGLFSIAFAIVEREQNETWRWFSYWLNDFIGAWPRNKPWTFTRDRQKGLHQAYVEIIPFVKERYCARHIYANSKAQYPGLLLRNYFWQAAKSYEVKYFNEAMEMIKQVLIENRKANLGKTCF</sequence>
<proteinExistence type="predicted"/>